<dbReference type="STRING" id="1385513.N780_10075"/>
<dbReference type="eggNOG" id="ENOG50334RS">
    <property type="taxonomic scope" value="Bacteria"/>
</dbReference>
<evidence type="ECO:0008006" key="4">
    <source>
        <dbReference type="Google" id="ProtNLM"/>
    </source>
</evidence>
<dbReference type="Pfam" id="PF10732">
    <property type="entry name" value="DUF2524"/>
    <property type="match status" value="1"/>
</dbReference>
<dbReference type="InterPro" id="IPR019668">
    <property type="entry name" value="Uncharacterised_YtzC"/>
</dbReference>
<evidence type="ECO:0000313" key="3">
    <source>
        <dbReference type="Proteomes" id="UP000030153"/>
    </source>
</evidence>
<reference evidence="2 3" key="1">
    <citation type="submission" date="2013-08" db="EMBL/GenBank/DDBJ databases">
        <title>Genome of Pontibacillus chungwhensis.</title>
        <authorList>
            <person name="Wang Q."/>
            <person name="Wang G."/>
        </authorList>
    </citation>
    <scope>NUCLEOTIDE SEQUENCE [LARGE SCALE GENOMIC DNA]</scope>
    <source>
        <strain evidence="2 3">BH030062</strain>
    </source>
</reference>
<gene>
    <name evidence="2" type="ORF">N780_10075</name>
</gene>
<name>A0A0A2USS8_9BACI</name>
<dbReference type="RefSeq" id="WP_036787558.1">
    <property type="nucleotide sequence ID" value="NZ_AVBG01000022.1"/>
</dbReference>
<dbReference type="AlphaFoldDB" id="A0A0A2USS8"/>
<comment type="caution">
    <text evidence="2">The sequence shown here is derived from an EMBL/GenBank/DDBJ whole genome shotgun (WGS) entry which is preliminary data.</text>
</comment>
<dbReference type="Proteomes" id="UP000030153">
    <property type="component" value="Unassembled WGS sequence"/>
</dbReference>
<accession>A0A0A2USS8</accession>
<proteinExistence type="predicted"/>
<sequence>MATRESVENMVEVAKRKMEAAREQLEQANQVGYQPNDEYSQAQLGLEEAETEIQKLMHSANHQQKDELHRLHLQVTQVLNDMILDHEDLGEYKQR</sequence>
<organism evidence="2 3">
    <name type="scientific">Pontibacillus chungwhensis BH030062</name>
    <dbReference type="NCBI Taxonomy" id="1385513"/>
    <lineage>
        <taxon>Bacteria</taxon>
        <taxon>Bacillati</taxon>
        <taxon>Bacillota</taxon>
        <taxon>Bacilli</taxon>
        <taxon>Bacillales</taxon>
        <taxon>Bacillaceae</taxon>
        <taxon>Pontibacillus</taxon>
    </lineage>
</organism>
<keyword evidence="3" id="KW-1185">Reference proteome</keyword>
<dbReference type="EMBL" id="AVBG01000022">
    <property type="protein sequence ID" value="KGP89793.1"/>
    <property type="molecule type" value="Genomic_DNA"/>
</dbReference>
<protein>
    <recommendedName>
        <fullName evidence="4">ATPase</fullName>
    </recommendedName>
</protein>
<feature type="coiled-coil region" evidence="1">
    <location>
        <begin position="4"/>
        <end position="66"/>
    </location>
</feature>
<keyword evidence="1" id="KW-0175">Coiled coil</keyword>
<evidence type="ECO:0000256" key="1">
    <source>
        <dbReference type="SAM" id="Coils"/>
    </source>
</evidence>
<evidence type="ECO:0000313" key="2">
    <source>
        <dbReference type="EMBL" id="KGP89793.1"/>
    </source>
</evidence>